<dbReference type="AlphaFoldDB" id="A0A2H0UAF5"/>
<evidence type="ECO:0000256" key="5">
    <source>
        <dbReference type="SAM" id="Phobius"/>
    </source>
</evidence>
<protein>
    <submittedName>
        <fullName evidence="6">Permease</fullName>
    </submittedName>
</protein>
<dbReference type="PANTHER" id="PTHR16950:SF16">
    <property type="entry name" value="ZINC TRANSPORTER ZIP13"/>
    <property type="match status" value="1"/>
</dbReference>
<evidence type="ECO:0000256" key="4">
    <source>
        <dbReference type="ARBA" id="ARBA00023136"/>
    </source>
</evidence>
<dbReference type="GO" id="GO:0046873">
    <property type="term" value="F:metal ion transmembrane transporter activity"/>
    <property type="evidence" value="ECO:0007669"/>
    <property type="project" value="InterPro"/>
</dbReference>
<evidence type="ECO:0000256" key="1">
    <source>
        <dbReference type="ARBA" id="ARBA00004141"/>
    </source>
</evidence>
<dbReference type="Proteomes" id="UP000230179">
    <property type="component" value="Unassembled WGS sequence"/>
</dbReference>
<reference evidence="7" key="1">
    <citation type="submission" date="2017-09" db="EMBL/GenBank/DDBJ databases">
        <title>Depth-based differentiation of microbial function through sediment-hosted aquifers and enrichment of novel symbionts in the deep terrestrial subsurface.</title>
        <authorList>
            <person name="Probst A.J."/>
            <person name="Ladd B."/>
            <person name="Jarett J.K."/>
            <person name="Geller-Mcgrath D.E."/>
            <person name="Sieber C.M.K."/>
            <person name="Emerson J.B."/>
            <person name="Anantharaman K."/>
            <person name="Thomas B.C."/>
            <person name="Malmstrom R."/>
            <person name="Stieglmeier M."/>
            <person name="Klingl A."/>
            <person name="Woyke T."/>
            <person name="Ryan C.M."/>
            <person name="Banfield J.F."/>
        </authorList>
    </citation>
    <scope>NUCLEOTIDE SEQUENCE [LARGE SCALE GENOMIC DNA]</scope>
</reference>
<proteinExistence type="predicted"/>
<gene>
    <name evidence="6" type="ORF">COU19_00795</name>
</gene>
<dbReference type="GO" id="GO:0016020">
    <property type="term" value="C:membrane"/>
    <property type="evidence" value="ECO:0007669"/>
    <property type="project" value="UniProtKB-SubCell"/>
</dbReference>
<evidence type="ECO:0000313" key="6">
    <source>
        <dbReference type="EMBL" id="PIR83389.1"/>
    </source>
</evidence>
<keyword evidence="4 5" id="KW-0472">Membrane</keyword>
<evidence type="ECO:0000313" key="7">
    <source>
        <dbReference type="Proteomes" id="UP000230179"/>
    </source>
</evidence>
<feature type="transmembrane region" description="Helical" evidence="5">
    <location>
        <begin position="58"/>
        <end position="77"/>
    </location>
</feature>
<keyword evidence="2 5" id="KW-0812">Transmembrane</keyword>
<feature type="transmembrane region" description="Helical" evidence="5">
    <location>
        <begin position="158"/>
        <end position="179"/>
    </location>
</feature>
<dbReference type="PANTHER" id="PTHR16950">
    <property type="entry name" value="ZINC TRANSPORTER SLC39A7 HISTIDINE-RICH MEMBRANE PROTEIN KE4"/>
    <property type="match status" value="1"/>
</dbReference>
<sequence>MIILLALAAFLATLVGGLFALYLKDRLHLILGFSAGAILGVAFFDLMPEALDLAGSAYSVSGVMTVVMVGFVSYLVLDRMILLHSHSPGDGHNHRGVVGAASLSFHSFLDGAAIGLAFQVSPAVGTIVTAAVLTHDFSDGINTVSLILKNGGVRREAFTWLLVDALAPVLGVLSTLLFVVPAEELGLLLGLFAGFFLYIGASDLIPESHHAHPVRWTTVMTVLGIATLYVIIKLASI</sequence>
<dbReference type="InterPro" id="IPR003689">
    <property type="entry name" value="ZIP"/>
</dbReference>
<comment type="caution">
    <text evidence="6">The sequence shown here is derived from an EMBL/GenBank/DDBJ whole genome shotgun (WGS) entry which is preliminary data.</text>
</comment>
<evidence type="ECO:0000256" key="3">
    <source>
        <dbReference type="ARBA" id="ARBA00022989"/>
    </source>
</evidence>
<accession>A0A2H0UAF5</accession>
<comment type="subcellular location">
    <subcellularLocation>
        <location evidence="1">Membrane</location>
        <topology evidence="1">Multi-pass membrane protein</topology>
    </subcellularLocation>
</comment>
<dbReference type="Pfam" id="PF02535">
    <property type="entry name" value="Zip"/>
    <property type="match status" value="1"/>
</dbReference>
<feature type="transmembrane region" description="Helical" evidence="5">
    <location>
        <begin position="30"/>
        <end position="46"/>
    </location>
</feature>
<evidence type="ECO:0000256" key="2">
    <source>
        <dbReference type="ARBA" id="ARBA00022692"/>
    </source>
</evidence>
<keyword evidence="3 5" id="KW-1133">Transmembrane helix</keyword>
<organism evidence="6 7">
    <name type="scientific">Candidatus Kaiserbacteria bacterium CG10_big_fil_rev_8_21_14_0_10_56_12</name>
    <dbReference type="NCBI Taxonomy" id="1974611"/>
    <lineage>
        <taxon>Bacteria</taxon>
        <taxon>Candidatus Kaiseribacteriota</taxon>
    </lineage>
</organism>
<feature type="transmembrane region" description="Helical" evidence="5">
    <location>
        <begin position="112"/>
        <end position="137"/>
    </location>
</feature>
<feature type="transmembrane region" description="Helical" evidence="5">
    <location>
        <begin position="213"/>
        <end position="232"/>
    </location>
</feature>
<name>A0A2H0UAF5_9BACT</name>
<feature type="transmembrane region" description="Helical" evidence="5">
    <location>
        <begin position="185"/>
        <end position="201"/>
    </location>
</feature>
<dbReference type="EMBL" id="PFBL01000005">
    <property type="protein sequence ID" value="PIR83389.1"/>
    <property type="molecule type" value="Genomic_DNA"/>
</dbReference>